<feature type="binding site" evidence="15">
    <location>
        <position position="122"/>
    </location>
    <ligand>
        <name>substrate</name>
    </ligand>
</feature>
<dbReference type="RefSeq" id="WP_171323762.1">
    <property type="nucleotide sequence ID" value="NZ_JABFBC010000001.1"/>
</dbReference>
<evidence type="ECO:0000256" key="14">
    <source>
        <dbReference type="PIRSR" id="PIRSR611782-1"/>
    </source>
</evidence>
<dbReference type="GO" id="GO:0006508">
    <property type="term" value="P:proteolysis"/>
    <property type="evidence" value="ECO:0007669"/>
    <property type="project" value="UniProtKB-KW"/>
</dbReference>
<dbReference type="NCBIfam" id="TIGR02037">
    <property type="entry name" value="degP_htrA_DO"/>
    <property type="match status" value="1"/>
</dbReference>
<accession>A0A849L1S4</accession>
<evidence type="ECO:0000256" key="9">
    <source>
        <dbReference type="ARBA" id="ARBA00022764"/>
    </source>
</evidence>
<keyword evidence="11" id="KW-0720">Serine protease</keyword>
<name>A0A849L1S4_9RHOB</name>
<feature type="binding site" evidence="15">
    <location>
        <begin position="224"/>
        <end position="226"/>
    </location>
    <ligand>
        <name>substrate</name>
    </ligand>
</feature>
<feature type="active site" description="Charge relay system" evidence="14">
    <location>
        <position position="226"/>
    </location>
</feature>
<feature type="active site" description="Charge relay system" evidence="14">
    <location>
        <position position="122"/>
    </location>
</feature>
<dbReference type="SMART" id="SM00228">
    <property type="entry name" value="PDZ"/>
    <property type="match status" value="2"/>
</dbReference>
<dbReference type="Gene3D" id="2.40.10.120">
    <property type="match status" value="1"/>
</dbReference>
<evidence type="ECO:0000259" key="17">
    <source>
        <dbReference type="PROSITE" id="PS50106"/>
    </source>
</evidence>
<keyword evidence="19" id="KW-1185">Reference proteome</keyword>
<comment type="catalytic activity">
    <reaction evidence="1">
        <text>Acts on substrates that are at least partially unfolded. The cleavage site P1 residue is normally between a pair of hydrophobic residues, such as Val-|-Val.</text>
        <dbReference type="EC" id="3.4.21.107"/>
    </reaction>
</comment>
<feature type="domain" description="PDZ" evidence="17">
    <location>
        <begin position="270"/>
        <end position="341"/>
    </location>
</feature>
<keyword evidence="10" id="KW-0378">Hydrolase</keyword>
<evidence type="ECO:0000256" key="4">
    <source>
        <dbReference type="ARBA" id="ARBA00013035"/>
    </source>
</evidence>
<dbReference type="PROSITE" id="PS50106">
    <property type="entry name" value="PDZ"/>
    <property type="match status" value="2"/>
</dbReference>
<dbReference type="InterPro" id="IPR001478">
    <property type="entry name" value="PDZ"/>
</dbReference>
<keyword evidence="8" id="KW-0677">Repeat</keyword>
<dbReference type="InterPro" id="IPR011782">
    <property type="entry name" value="Pept_S1C_Do"/>
</dbReference>
<dbReference type="AlphaFoldDB" id="A0A849L1S4"/>
<keyword evidence="12" id="KW-0346">Stress response</keyword>
<feature type="signal peptide" evidence="16">
    <location>
        <begin position="1"/>
        <end position="29"/>
    </location>
</feature>
<comment type="similarity">
    <text evidence="3">Belongs to the peptidase S1C family.</text>
</comment>
<evidence type="ECO:0000313" key="18">
    <source>
        <dbReference type="EMBL" id="NNU80204.1"/>
    </source>
</evidence>
<dbReference type="SUPFAM" id="SSF50494">
    <property type="entry name" value="Trypsin-like serine proteases"/>
    <property type="match status" value="1"/>
</dbReference>
<evidence type="ECO:0000256" key="12">
    <source>
        <dbReference type="ARBA" id="ARBA00023016"/>
    </source>
</evidence>
<evidence type="ECO:0000256" key="2">
    <source>
        <dbReference type="ARBA" id="ARBA00004418"/>
    </source>
</evidence>
<feature type="chain" id="PRO_5038690966" description="Probable periplasmic serine endoprotease DegP-like" evidence="16">
    <location>
        <begin position="30"/>
        <end position="475"/>
    </location>
</feature>
<evidence type="ECO:0000256" key="13">
    <source>
        <dbReference type="ARBA" id="ARBA00032850"/>
    </source>
</evidence>
<evidence type="ECO:0000256" key="8">
    <source>
        <dbReference type="ARBA" id="ARBA00022737"/>
    </source>
</evidence>
<dbReference type="Proteomes" id="UP000572377">
    <property type="component" value="Unassembled WGS sequence"/>
</dbReference>
<dbReference type="GO" id="GO:0004252">
    <property type="term" value="F:serine-type endopeptidase activity"/>
    <property type="evidence" value="ECO:0007669"/>
    <property type="project" value="InterPro"/>
</dbReference>
<evidence type="ECO:0000313" key="19">
    <source>
        <dbReference type="Proteomes" id="UP000572377"/>
    </source>
</evidence>
<comment type="subcellular location">
    <subcellularLocation>
        <location evidence="2">Periplasm</location>
    </subcellularLocation>
</comment>
<feature type="binding site" evidence="15">
    <location>
        <position position="152"/>
    </location>
    <ligand>
        <name>substrate</name>
    </ligand>
</feature>
<comment type="caution">
    <text evidence="18">The sequence shown here is derived from an EMBL/GenBank/DDBJ whole genome shotgun (WGS) entry which is preliminary data.</text>
</comment>
<dbReference type="SUPFAM" id="SSF50156">
    <property type="entry name" value="PDZ domain-like"/>
    <property type="match status" value="2"/>
</dbReference>
<dbReference type="PRINTS" id="PR00834">
    <property type="entry name" value="PROTEASES2C"/>
</dbReference>
<dbReference type="Pfam" id="PF13365">
    <property type="entry name" value="Trypsin_2"/>
    <property type="match status" value="1"/>
</dbReference>
<evidence type="ECO:0000256" key="6">
    <source>
        <dbReference type="ARBA" id="ARBA00022670"/>
    </source>
</evidence>
<keyword evidence="7 16" id="KW-0732">Signal</keyword>
<protein>
    <recommendedName>
        <fullName evidence="5">Probable periplasmic serine endoprotease DegP-like</fullName>
        <ecNumber evidence="4">3.4.21.107</ecNumber>
    </recommendedName>
    <alternativeName>
        <fullName evidence="13">Protease Do</fullName>
    </alternativeName>
</protein>
<dbReference type="FunFam" id="2.40.10.120:FF:000007">
    <property type="entry name" value="Periplasmic serine endoprotease DegP-like"/>
    <property type="match status" value="1"/>
</dbReference>
<evidence type="ECO:0000256" key="10">
    <source>
        <dbReference type="ARBA" id="ARBA00022801"/>
    </source>
</evidence>
<evidence type="ECO:0000256" key="3">
    <source>
        <dbReference type="ARBA" id="ARBA00010541"/>
    </source>
</evidence>
<dbReference type="PANTHER" id="PTHR22939:SF130">
    <property type="entry name" value="PERIPLASMIC SERINE ENDOPROTEASE DEGP-LIKE-RELATED"/>
    <property type="match status" value="1"/>
</dbReference>
<dbReference type="PANTHER" id="PTHR22939">
    <property type="entry name" value="SERINE PROTEASE FAMILY S1C HTRA-RELATED"/>
    <property type="match status" value="1"/>
</dbReference>
<dbReference type="Gene3D" id="2.30.42.10">
    <property type="match status" value="2"/>
</dbReference>
<evidence type="ECO:0000256" key="15">
    <source>
        <dbReference type="PIRSR" id="PIRSR611782-2"/>
    </source>
</evidence>
<reference evidence="18 19" key="1">
    <citation type="submission" date="2020-05" db="EMBL/GenBank/DDBJ databases">
        <title>Gimesia benthica sp. nov., a novel planctomycete isolated from a deep-sea water sample of the Northwest Indian Ocean.</title>
        <authorList>
            <person name="Wang J."/>
            <person name="Ruan C."/>
            <person name="Song L."/>
            <person name="Zhu Y."/>
            <person name="Li A."/>
            <person name="Zheng X."/>
            <person name="Wang L."/>
            <person name="Lu Z."/>
            <person name="Huang Y."/>
            <person name="Du W."/>
            <person name="Zhou Y."/>
            <person name="Huang L."/>
            <person name="Dai X."/>
        </authorList>
    </citation>
    <scope>NUCLEOTIDE SEQUENCE [LARGE SCALE GENOMIC DNA]</scope>
    <source>
        <strain evidence="18 19">YYQ-30</strain>
    </source>
</reference>
<feature type="active site" description="Charge relay system" evidence="14">
    <location>
        <position position="152"/>
    </location>
</feature>
<evidence type="ECO:0000256" key="16">
    <source>
        <dbReference type="SAM" id="SignalP"/>
    </source>
</evidence>
<evidence type="ECO:0000256" key="5">
    <source>
        <dbReference type="ARBA" id="ARBA00013958"/>
    </source>
</evidence>
<dbReference type="CDD" id="cd10839">
    <property type="entry name" value="cpPDZ1_DegP-like"/>
    <property type="match status" value="1"/>
</dbReference>
<evidence type="ECO:0000256" key="11">
    <source>
        <dbReference type="ARBA" id="ARBA00022825"/>
    </source>
</evidence>
<dbReference type="InterPro" id="IPR001940">
    <property type="entry name" value="Peptidase_S1C"/>
</dbReference>
<dbReference type="InterPro" id="IPR036034">
    <property type="entry name" value="PDZ_sf"/>
</dbReference>
<dbReference type="EC" id="3.4.21.107" evidence="4"/>
<dbReference type="Pfam" id="PF17820">
    <property type="entry name" value="PDZ_6"/>
    <property type="match status" value="1"/>
</dbReference>
<evidence type="ECO:0000256" key="1">
    <source>
        <dbReference type="ARBA" id="ARBA00001772"/>
    </source>
</evidence>
<dbReference type="EMBL" id="JABFBC010000001">
    <property type="protein sequence ID" value="NNU80204.1"/>
    <property type="molecule type" value="Genomic_DNA"/>
</dbReference>
<sequence>MSALKSIKSALLASAIAAAALPVAAPVWAQAAPQLQSFAPLVEAAKPAVVTVVTRQALPDMVPSQFQMPENIPDPFRDFFERFGAPGMPGMPPAPEGRPEERQGLGSGFIIDESGVIVTNNHVVAGAEEITVILDDGSEHEAELVGRDDRVDIAVLRIDAGRDLPTVAWGDSDAVRVGDWAVAIGNPLGLDGTVTAGIVSARGRNINSGPYDDYLQVDAAINRGNSGGPLFDLEGRVIGVNTAILSPSGGNIGLGFAIPSDQAQEIVADLLEDGRIERGWIGVSIQPVSPDIAESLGLEDATGALVAQVTPDSPAAQAGLMPGDVVLGFGDEPVGELRDLTRAVAEAPVGAEAEIRIWRNGAETTLAITPALLDAEMAGTAEVRPAVVEVPQLGLTLGTTEAGVAVAEVLPGAAADEAGLRAGDLILSVNQTEATSPALVAEVVQAAQDDGRGSVLVLVEREGMRRFVTLETGLT</sequence>
<feature type="domain" description="PDZ" evidence="17">
    <location>
        <begin position="393"/>
        <end position="462"/>
    </location>
</feature>
<dbReference type="Pfam" id="PF13180">
    <property type="entry name" value="PDZ_2"/>
    <property type="match status" value="1"/>
</dbReference>
<dbReference type="GO" id="GO:0042597">
    <property type="term" value="C:periplasmic space"/>
    <property type="evidence" value="ECO:0007669"/>
    <property type="project" value="UniProtKB-SubCell"/>
</dbReference>
<dbReference type="InterPro" id="IPR041489">
    <property type="entry name" value="PDZ_6"/>
</dbReference>
<keyword evidence="9" id="KW-0574">Periplasm</keyword>
<keyword evidence="6" id="KW-0645">Protease</keyword>
<gene>
    <name evidence="18" type="ORF">HMH01_07100</name>
</gene>
<proteinExistence type="inferred from homology"/>
<dbReference type="InterPro" id="IPR009003">
    <property type="entry name" value="Peptidase_S1_PA"/>
</dbReference>
<evidence type="ECO:0000256" key="7">
    <source>
        <dbReference type="ARBA" id="ARBA00022729"/>
    </source>
</evidence>
<organism evidence="18 19">
    <name type="scientific">Halovulum dunhuangense</name>
    <dbReference type="NCBI Taxonomy" id="1505036"/>
    <lineage>
        <taxon>Bacteria</taxon>
        <taxon>Pseudomonadati</taxon>
        <taxon>Pseudomonadota</taxon>
        <taxon>Alphaproteobacteria</taxon>
        <taxon>Rhodobacterales</taxon>
        <taxon>Paracoccaceae</taxon>
        <taxon>Halovulum</taxon>
    </lineage>
</organism>